<gene>
    <name evidence="2" type="ORF">METZ01_LOCUS421506</name>
</gene>
<reference evidence="2" key="1">
    <citation type="submission" date="2018-05" db="EMBL/GenBank/DDBJ databases">
        <authorList>
            <person name="Lanie J.A."/>
            <person name="Ng W.-L."/>
            <person name="Kazmierczak K.M."/>
            <person name="Andrzejewski T.M."/>
            <person name="Davidsen T.M."/>
            <person name="Wayne K.J."/>
            <person name="Tettelin H."/>
            <person name="Glass J.I."/>
            <person name="Rusch D."/>
            <person name="Podicherti R."/>
            <person name="Tsui H.-C.T."/>
            <person name="Winkler M.E."/>
        </authorList>
    </citation>
    <scope>NUCLEOTIDE SEQUENCE</scope>
</reference>
<organism evidence="2">
    <name type="scientific">marine metagenome</name>
    <dbReference type="NCBI Taxonomy" id="408172"/>
    <lineage>
        <taxon>unclassified sequences</taxon>
        <taxon>metagenomes</taxon>
        <taxon>ecological metagenomes</taxon>
    </lineage>
</organism>
<sequence length="271" mass="30621">SGERHNQLGSPPDVKVERVLPDMAKVPRWARGPIPESERVTLVRPTKVYITKETGARRQGGRGARDNTKISKDPDGFVYGRDITGNEADANYSMIPNCWAVGWTYCDDTEFLTGSKGDEVLQFVPVGNDPSLGRPALRHPLASRLFRSIGFDRNIRIEHIATALDRGTLARLGFRFQNGWAAFSDGYLTDSMAFRISDYAIDRVIDRSNSWRDFPFTDGLLEAWGLFIDDKEVLRDASIFERKDFIDCQLRAVWEKLGRFPANLGEFVDTV</sequence>
<protein>
    <submittedName>
        <fullName evidence="2">Uncharacterized protein</fullName>
    </submittedName>
</protein>
<feature type="region of interest" description="Disordered" evidence="1">
    <location>
        <begin position="52"/>
        <end position="71"/>
    </location>
</feature>
<proteinExistence type="predicted"/>
<feature type="non-terminal residue" evidence="2">
    <location>
        <position position="271"/>
    </location>
</feature>
<feature type="non-terminal residue" evidence="2">
    <location>
        <position position="1"/>
    </location>
</feature>
<evidence type="ECO:0000313" key="2">
    <source>
        <dbReference type="EMBL" id="SVD68652.1"/>
    </source>
</evidence>
<accession>A0A382XC60</accession>
<dbReference type="EMBL" id="UINC01166604">
    <property type="protein sequence ID" value="SVD68652.1"/>
    <property type="molecule type" value="Genomic_DNA"/>
</dbReference>
<dbReference type="AlphaFoldDB" id="A0A382XC60"/>
<evidence type="ECO:0000256" key="1">
    <source>
        <dbReference type="SAM" id="MobiDB-lite"/>
    </source>
</evidence>
<name>A0A382XC60_9ZZZZ</name>